<dbReference type="PANTHER" id="PTHR37419">
    <property type="entry name" value="SERINE/THREONINE-PROTEIN KINASE TOXIN HIPA"/>
    <property type="match status" value="1"/>
</dbReference>
<dbReference type="RefSeq" id="WP_062619102.1">
    <property type="nucleotide sequence ID" value="NZ_JRWG01000001.1"/>
</dbReference>
<proteinExistence type="inferred from homology"/>
<keyword evidence="2" id="KW-0808">Transferase</keyword>
<dbReference type="InterPro" id="IPR052028">
    <property type="entry name" value="HipA_Ser/Thr_kinase"/>
</dbReference>
<name>A0A137RLN1_9FLAO</name>
<dbReference type="Pfam" id="PF07804">
    <property type="entry name" value="HipA_C"/>
    <property type="match status" value="1"/>
</dbReference>
<evidence type="ECO:0000313" key="7">
    <source>
        <dbReference type="Proteomes" id="UP000070138"/>
    </source>
</evidence>
<dbReference type="EMBL" id="JRWG01000001">
    <property type="protein sequence ID" value="KXO01100.1"/>
    <property type="molecule type" value="Genomic_DNA"/>
</dbReference>
<reference evidence="6 7" key="2">
    <citation type="journal article" date="2016" name="Int. J. Syst. Evol. Microbiol.">
        <title>Vitellibacter aquimaris sp. nov., a marine bacterium isolated from seawater.</title>
        <authorList>
            <person name="Thevarajoo S."/>
            <person name="Selvaratnam C."/>
            <person name="Goh K.M."/>
            <person name="Hong K.W."/>
            <person name="Chan X.Y."/>
            <person name="Chan K.G."/>
            <person name="Chong C.S."/>
        </authorList>
    </citation>
    <scope>NUCLEOTIDE SEQUENCE [LARGE SCALE GENOMIC DNA]</scope>
    <source>
        <strain evidence="6 7">D-24</strain>
    </source>
</reference>
<reference evidence="7" key="1">
    <citation type="submission" date="2014-10" db="EMBL/GenBank/DDBJ databases">
        <title>Genome sequencing of Vitellibacter sp. D-24.</title>
        <authorList>
            <person name="Thevarajoo S."/>
            <person name="Selvaratnam C."/>
            <person name="Goh K.M."/>
            <person name="Chong C.S."/>
        </authorList>
    </citation>
    <scope>NUCLEOTIDE SEQUENCE [LARGE SCALE GENOMIC DNA]</scope>
    <source>
        <strain evidence="7">D-24</strain>
    </source>
</reference>
<dbReference type="GO" id="GO:0005829">
    <property type="term" value="C:cytosol"/>
    <property type="evidence" value="ECO:0007669"/>
    <property type="project" value="TreeGrafter"/>
</dbReference>
<comment type="caution">
    <text evidence="6">The sequence shown here is derived from an EMBL/GenBank/DDBJ whole genome shotgun (WGS) entry which is preliminary data.</text>
</comment>
<evidence type="ECO:0000256" key="2">
    <source>
        <dbReference type="ARBA" id="ARBA00022679"/>
    </source>
</evidence>
<keyword evidence="3 6" id="KW-0418">Kinase</keyword>
<comment type="similarity">
    <text evidence="1">Belongs to the HipA Ser/Thr kinase family.</text>
</comment>
<dbReference type="Proteomes" id="UP000070138">
    <property type="component" value="Unassembled WGS sequence"/>
</dbReference>
<dbReference type="InterPro" id="IPR012893">
    <property type="entry name" value="HipA-like_C"/>
</dbReference>
<feature type="domain" description="HipA-like C-terminal" evidence="4">
    <location>
        <begin position="169"/>
        <end position="398"/>
    </location>
</feature>
<evidence type="ECO:0000259" key="5">
    <source>
        <dbReference type="Pfam" id="PF13657"/>
    </source>
</evidence>
<dbReference type="OrthoDB" id="9805913at2"/>
<evidence type="ECO:0000256" key="3">
    <source>
        <dbReference type="ARBA" id="ARBA00022777"/>
    </source>
</evidence>
<dbReference type="PANTHER" id="PTHR37419:SF8">
    <property type="entry name" value="TOXIN YJJJ"/>
    <property type="match status" value="1"/>
</dbReference>
<dbReference type="PATRIC" id="fig|1548749.3.peg.228"/>
<dbReference type="STRING" id="1548749.LS48_01080"/>
<dbReference type="AlphaFoldDB" id="A0A137RLN1"/>
<gene>
    <name evidence="6" type="ORF">LS48_01080</name>
</gene>
<keyword evidence="7" id="KW-1185">Reference proteome</keyword>
<dbReference type="GO" id="GO:0004674">
    <property type="term" value="F:protein serine/threonine kinase activity"/>
    <property type="evidence" value="ECO:0007669"/>
    <property type="project" value="TreeGrafter"/>
</dbReference>
<feature type="domain" description="HipA N-terminal subdomain 1" evidence="5">
    <location>
        <begin position="8"/>
        <end position="120"/>
    </location>
</feature>
<evidence type="ECO:0000256" key="1">
    <source>
        <dbReference type="ARBA" id="ARBA00010164"/>
    </source>
</evidence>
<accession>A0A137RLN1</accession>
<sequence>MAKNNLIEVVLFGLEIGKIGYDVDKRTSYFQYNPDFLESNQYTNVFPYIFKRIKPVQLFTNFEGETFRGLPPMIADSLPDMFGNIIFKEWFEAKNKEFQKITPLEQLTYVSNRGMGALEYRPVAEIPKSTTIDITEIVQVLNKVLDLKNETAGKELSDLALLNIFKIGTSAGGARPKILISENKKTGAIIPGDMDYSNDYNHYLVKLCLNEEDEKEYNKEKIEYAYYLMAQKAGIQMMPSKLIENKHFATLRYDRQDGEKQHVLTTSGLTGWDFKKPENASYENVFKLALDLKVPYKDIQELFKRMVFNIVFANIDDHLKNHSFIYNKNTDSWNLAPAYDLTYPLNINLNYTNIARALSINNKRNNITLVDIMTIAETHVIKNPKGIINEVQTVIDDWEVITTDLDIPARVSKAIEKEFFRII</sequence>
<protein>
    <submittedName>
        <fullName evidence="6">Phosphatidylinositol kinase</fullName>
    </submittedName>
</protein>
<evidence type="ECO:0000259" key="4">
    <source>
        <dbReference type="Pfam" id="PF07804"/>
    </source>
</evidence>
<dbReference type="InterPro" id="IPR017508">
    <property type="entry name" value="HipA_N1"/>
</dbReference>
<dbReference type="Gene3D" id="1.10.1070.20">
    <property type="match status" value="1"/>
</dbReference>
<dbReference type="Pfam" id="PF13657">
    <property type="entry name" value="Couple_hipA"/>
    <property type="match status" value="1"/>
</dbReference>
<evidence type="ECO:0000313" key="6">
    <source>
        <dbReference type="EMBL" id="KXO01100.1"/>
    </source>
</evidence>
<organism evidence="6 7">
    <name type="scientific">Aequorivita aquimaris</name>
    <dbReference type="NCBI Taxonomy" id="1548749"/>
    <lineage>
        <taxon>Bacteria</taxon>
        <taxon>Pseudomonadati</taxon>
        <taxon>Bacteroidota</taxon>
        <taxon>Flavobacteriia</taxon>
        <taxon>Flavobacteriales</taxon>
        <taxon>Flavobacteriaceae</taxon>
        <taxon>Aequorivita</taxon>
    </lineage>
</organism>